<reference evidence="1 2" key="1">
    <citation type="submission" date="2016-07" db="EMBL/GenBank/DDBJ databases">
        <title>Pervasive Adenine N6-methylation of Active Genes in Fungi.</title>
        <authorList>
            <consortium name="DOE Joint Genome Institute"/>
            <person name="Mondo S.J."/>
            <person name="Dannebaum R.O."/>
            <person name="Kuo R.C."/>
            <person name="Labutti K."/>
            <person name="Haridas S."/>
            <person name="Kuo A."/>
            <person name="Salamov A."/>
            <person name="Ahrendt S.R."/>
            <person name="Lipzen A."/>
            <person name="Sullivan W."/>
            <person name="Andreopoulos W.B."/>
            <person name="Clum A."/>
            <person name="Lindquist E."/>
            <person name="Daum C."/>
            <person name="Ramamoorthy G.K."/>
            <person name="Gryganskyi A."/>
            <person name="Culley D."/>
            <person name="Magnuson J.K."/>
            <person name="James T.Y."/>
            <person name="O'Malley M.A."/>
            <person name="Stajich J.E."/>
            <person name="Spatafora J.W."/>
            <person name="Visel A."/>
            <person name="Grigoriev I.V."/>
        </authorList>
    </citation>
    <scope>NUCLEOTIDE SEQUENCE [LARGE SCALE GENOMIC DNA]</scope>
    <source>
        <strain evidence="1 2">NRRL 3116</strain>
    </source>
</reference>
<gene>
    <name evidence="1" type="ORF">BCR41DRAFT_348437</name>
</gene>
<comment type="caution">
    <text evidence="1">The sequence shown here is derived from an EMBL/GenBank/DDBJ whole genome shotgun (WGS) entry which is preliminary data.</text>
</comment>
<dbReference type="InParanoid" id="A0A1Y2GXL8"/>
<evidence type="ECO:0000313" key="2">
    <source>
        <dbReference type="Proteomes" id="UP000193648"/>
    </source>
</evidence>
<dbReference type="SUPFAM" id="SSF49562">
    <property type="entry name" value="C2 domain (Calcium/lipid-binding domain, CaLB)"/>
    <property type="match status" value="1"/>
</dbReference>
<accession>A0A1Y2GXL8</accession>
<dbReference type="Gene3D" id="2.60.40.150">
    <property type="entry name" value="C2 domain"/>
    <property type="match status" value="1"/>
</dbReference>
<organism evidence="1 2">
    <name type="scientific">Lobosporangium transversale</name>
    <dbReference type="NCBI Taxonomy" id="64571"/>
    <lineage>
        <taxon>Eukaryota</taxon>
        <taxon>Fungi</taxon>
        <taxon>Fungi incertae sedis</taxon>
        <taxon>Mucoromycota</taxon>
        <taxon>Mortierellomycotina</taxon>
        <taxon>Mortierellomycetes</taxon>
        <taxon>Mortierellales</taxon>
        <taxon>Mortierellaceae</taxon>
        <taxon>Lobosporangium</taxon>
    </lineage>
</organism>
<keyword evidence="2" id="KW-1185">Reference proteome</keyword>
<dbReference type="RefSeq" id="XP_021884286.1">
    <property type="nucleotide sequence ID" value="XM_022023299.1"/>
</dbReference>
<dbReference type="GeneID" id="33565143"/>
<name>A0A1Y2GXL8_9FUNG</name>
<sequence>MESSGRETKHPYRSSQFADVVPTFPSYHLLAHTCITIFFSLEQINYNRIHNSSSCEETTLTVCCIHEKTGAKLGSSDGLIGSCEIDLKQLLFSKESGQYEGWFQLMFDGKPAGQVHLRLQLCEPSPRFLGARVGVMGETGGRGRTQRPTFSTGP</sequence>
<dbReference type="OrthoDB" id="270970at2759"/>
<protein>
    <submittedName>
        <fullName evidence="1">Uncharacterized protein</fullName>
    </submittedName>
</protein>
<proteinExistence type="predicted"/>
<dbReference type="EMBL" id="MCFF01000007">
    <property type="protein sequence ID" value="ORZ26521.1"/>
    <property type="molecule type" value="Genomic_DNA"/>
</dbReference>
<dbReference type="AlphaFoldDB" id="A0A1Y2GXL8"/>
<dbReference type="InterPro" id="IPR035892">
    <property type="entry name" value="C2_domain_sf"/>
</dbReference>
<evidence type="ECO:0000313" key="1">
    <source>
        <dbReference type="EMBL" id="ORZ26521.1"/>
    </source>
</evidence>
<dbReference type="Proteomes" id="UP000193648">
    <property type="component" value="Unassembled WGS sequence"/>
</dbReference>